<evidence type="ECO:0000313" key="2">
    <source>
        <dbReference type="EMBL" id="EML1472050.1"/>
    </source>
</evidence>
<feature type="compositionally biased region" description="Basic and acidic residues" evidence="1">
    <location>
        <begin position="67"/>
        <end position="76"/>
    </location>
</feature>
<feature type="compositionally biased region" description="Basic and acidic residues" evidence="1">
    <location>
        <begin position="20"/>
        <end position="34"/>
    </location>
</feature>
<organism evidence="2">
    <name type="scientific">Pluralibacter gergoviae</name>
    <name type="common">Enterobacter gergoviae</name>
    <dbReference type="NCBI Taxonomy" id="61647"/>
    <lineage>
        <taxon>Bacteria</taxon>
        <taxon>Pseudomonadati</taxon>
        <taxon>Pseudomonadota</taxon>
        <taxon>Gammaproteobacteria</taxon>
        <taxon>Enterobacterales</taxon>
        <taxon>Enterobacteriaceae</taxon>
        <taxon>Pluralibacter</taxon>
    </lineage>
</organism>
<feature type="region of interest" description="Disordered" evidence="1">
    <location>
        <begin position="18"/>
        <end position="76"/>
    </location>
</feature>
<dbReference type="RefSeq" id="WP_155521293.1">
    <property type="nucleotide sequence ID" value="NZ_CACVCI010000001.1"/>
</dbReference>
<protein>
    <submittedName>
        <fullName evidence="2">Uncharacterized protein</fullName>
    </submittedName>
</protein>
<gene>
    <name evidence="2" type="ORF">QEG54_002790</name>
</gene>
<dbReference type="EMBL" id="ABLOKC030000013">
    <property type="protein sequence ID" value="EML1472050.1"/>
    <property type="molecule type" value="Genomic_DNA"/>
</dbReference>
<reference evidence="2" key="1">
    <citation type="submission" date="2024-02" db="EMBL/GenBank/DDBJ databases">
        <authorList>
            <consortium name="Clinical and Environmental Microbiology Branch: Whole genome sequencing antimicrobial resistance pathogens in the healthcare setting"/>
        </authorList>
    </citation>
    <scope>NUCLEOTIDE SEQUENCE</scope>
    <source>
        <strain evidence="2">2021DK-00143</strain>
    </source>
</reference>
<sequence length="76" mass="8387">MSVFSLIIGHSSGFLTSKKQQIEQDRSKANEKRANGKKIAKKGCAKKWDPYNAPPSTRSNGKQAAGLKEKIPEKWG</sequence>
<name>A0AAI9GP94_PLUGE</name>
<accession>A0AAI9GP94</accession>
<proteinExistence type="predicted"/>
<comment type="caution">
    <text evidence="2">The sequence shown here is derived from an EMBL/GenBank/DDBJ whole genome shotgun (WGS) entry which is preliminary data.</text>
</comment>
<dbReference type="AlphaFoldDB" id="A0AAI9GP94"/>
<feature type="compositionally biased region" description="Basic residues" evidence="1">
    <location>
        <begin position="35"/>
        <end position="45"/>
    </location>
</feature>
<evidence type="ECO:0000256" key="1">
    <source>
        <dbReference type="SAM" id="MobiDB-lite"/>
    </source>
</evidence>